<dbReference type="EMBL" id="JACEIK010006879">
    <property type="protein sequence ID" value="MCE3049422.1"/>
    <property type="molecule type" value="Genomic_DNA"/>
</dbReference>
<reference evidence="1 2" key="1">
    <citation type="journal article" date="2021" name="BMC Genomics">
        <title>Datura genome reveals duplications of psychoactive alkaloid biosynthetic genes and high mutation rate following tissue culture.</title>
        <authorList>
            <person name="Rajewski A."/>
            <person name="Carter-House D."/>
            <person name="Stajich J."/>
            <person name="Litt A."/>
        </authorList>
    </citation>
    <scope>NUCLEOTIDE SEQUENCE [LARGE SCALE GENOMIC DNA]</scope>
    <source>
        <strain evidence="1">AR-01</strain>
    </source>
</reference>
<organism evidence="1 2">
    <name type="scientific">Datura stramonium</name>
    <name type="common">Jimsonweed</name>
    <name type="synonym">Common thornapple</name>
    <dbReference type="NCBI Taxonomy" id="4076"/>
    <lineage>
        <taxon>Eukaryota</taxon>
        <taxon>Viridiplantae</taxon>
        <taxon>Streptophyta</taxon>
        <taxon>Embryophyta</taxon>
        <taxon>Tracheophyta</taxon>
        <taxon>Spermatophyta</taxon>
        <taxon>Magnoliopsida</taxon>
        <taxon>eudicotyledons</taxon>
        <taxon>Gunneridae</taxon>
        <taxon>Pentapetalae</taxon>
        <taxon>asterids</taxon>
        <taxon>lamiids</taxon>
        <taxon>Solanales</taxon>
        <taxon>Solanaceae</taxon>
        <taxon>Solanoideae</taxon>
        <taxon>Datureae</taxon>
        <taxon>Datura</taxon>
    </lineage>
</organism>
<gene>
    <name evidence="1" type="ORF">HAX54_044800</name>
</gene>
<proteinExistence type="predicted"/>
<protein>
    <submittedName>
        <fullName evidence="1">Uncharacterized protein</fullName>
    </submittedName>
</protein>
<comment type="caution">
    <text evidence="1">The sequence shown here is derived from an EMBL/GenBank/DDBJ whole genome shotgun (WGS) entry which is preliminary data.</text>
</comment>
<keyword evidence="2" id="KW-1185">Reference proteome</keyword>
<evidence type="ECO:0000313" key="2">
    <source>
        <dbReference type="Proteomes" id="UP000823775"/>
    </source>
</evidence>
<evidence type="ECO:0000313" key="1">
    <source>
        <dbReference type="EMBL" id="MCE3049422.1"/>
    </source>
</evidence>
<name>A0ABS8WH92_DATST</name>
<sequence length="144" mass="17026">MKYAPVALEHHVRRWSLVSGPNKVCSNCSMRIRDSLYWENVTSARQCRSWRFPKQESYKGRWIYLDRVSKVYEKNSLLDGSGPRDPPIIKGDDIGKTHSRRHGIAAPMLIPKKFKMSDISRNAMEIRDRLYHWYQREGCDNKRN</sequence>
<accession>A0ABS8WH92</accession>
<dbReference type="Proteomes" id="UP000823775">
    <property type="component" value="Unassembled WGS sequence"/>
</dbReference>